<protein>
    <submittedName>
        <fullName evidence="1">Uncharacterized protein</fullName>
    </submittedName>
</protein>
<dbReference type="KEGG" id="afr:AFE_1570"/>
<sequence length="47" mass="5516">MPVPVEQTIKALRPEGWKFARMALVAFYICWRIPYRPTHSDGGRRDV</sequence>
<dbReference type="AlphaFoldDB" id="B7JAE6"/>
<reference evidence="1 2" key="1">
    <citation type="journal article" date="2008" name="BMC Genomics">
        <title>Acidithiobacillus ferrooxidans metabolism: from genome sequence to industrial applications.</title>
        <authorList>
            <person name="Valdes J."/>
            <person name="Pedroso I."/>
            <person name="Quatrini R."/>
            <person name="Dodson R.J."/>
            <person name="Tettelin H."/>
            <person name="Blake R.II."/>
            <person name="Eisen J.A."/>
            <person name="Holmes D.S."/>
        </authorList>
    </citation>
    <scope>NUCLEOTIDE SEQUENCE [LARGE SCALE GENOMIC DNA]</scope>
    <source>
        <strain evidence="2">ATCC 23270 / DSM 14882 / CIP 104768 / NCIMB 8455</strain>
    </source>
</reference>
<evidence type="ECO:0000313" key="1">
    <source>
        <dbReference type="EMBL" id="ACK78528.1"/>
    </source>
</evidence>
<organism evidence="1 2">
    <name type="scientific">Acidithiobacillus ferrooxidans (strain ATCC 23270 / DSM 14882 / CIP 104768 / NCIMB 8455)</name>
    <name type="common">Ferrobacillus ferrooxidans (strain ATCC 23270)</name>
    <dbReference type="NCBI Taxonomy" id="243159"/>
    <lineage>
        <taxon>Bacteria</taxon>
        <taxon>Pseudomonadati</taxon>
        <taxon>Pseudomonadota</taxon>
        <taxon>Acidithiobacillia</taxon>
        <taxon>Acidithiobacillales</taxon>
        <taxon>Acidithiobacillaceae</taxon>
        <taxon>Acidithiobacillus</taxon>
    </lineage>
</organism>
<accession>B7JAE6</accession>
<evidence type="ECO:0000313" key="2">
    <source>
        <dbReference type="Proteomes" id="UP000001362"/>
    </source>
</evidence>
<keyword evidence="2" id="KW-1185">Reference proteome</keyword>
<dbReference type="Proteomes" id="UP000001362">
    <property type="component" value="Chromosome"/>
</dbReference>
<dbReference type="HOGENOM" id="CLU_3163480_0_0_6"/>
<dbReference type="PaxDb" id="243159-AFE_1570"/>
<gene>
    <name evidence="1" type="ordered locus">AFE_1570</name>
</gene>
<name>B7JAE6_ACIF2</name>
<proteinExistence type="predicted"/>
<dbReference type="EMBL" id="CP001219">
    <property type="protein sequence ID" value="ACK78528.1"/>
    <property type="molecule type" value="Genomic_DNA"/>
</dbReference>